<gene>
    <name evidence="1" type="ORF">S12H4_58146</name>
</gene>
<proteinExistence type="predicted"/>
<reference evidence="1" key="1">
    <citation type="journal article" date="2014" name="Front. Microbiol.">
        <title>High frequency of phylogenetically diverse reductive dehalogenase-homologous genes in deep subseafloor sedimentary metagenomes.</title>
        <authorList>
            <person name="Kawai M."/>
            <person name="Futagami T."/>
            <person name="Toyoda A."/>
            <person name="Takaki Y."/>
            <person name="Nishi S."/>
            <person name="Hori S."/>
            <person name="Arai W."/>
            <person name="Tsubouchi T."/>
            <person name="Morono Y."/>
            <person name="Uchiyama I."/>
            <person name="Ito T."/>
            <person name="Fujiyama A."/>
            <person name="Inagaki F."/>
            <person name="Takami H."/>
        </authorList>
    </citation>
    <scope>NUCLEOTIDE SEQUENCE</scope>
    <source>
        <strain evidence="1">Expedition CK06-06</strain>
    </source>
</reference>
<name>X1UJG7_9ZZZZ</name>
<dbReference type="AlphaFoldDB" id="X1UJG7"/>
<feature type="non-terminal residue" evidence="1">
    <location>
        <position position="1"/>
    </location>
</feature>
<organism evidence="1">
    <name type="scientific">marine sediment metagenome</name>
    <dbReference type="NCBI Taxonomy" id="412755"/>
    <lineage>
        <taxon>unclassified sequences</taxon>
        <taxon>metagenomes</taxon>
        <taxon>ecological metagenomes</taxon>
    </lineage>
</organism>
<accession>X1UJG7</accession>
<evidence type="ECO:0000313" key="1">
    <source>
        <dbReference type="EMBL" id="GAJ17598.1"/>
    </source>
</evidence>
<dbReference type="EMBL" id="BARW01037719">
    <property type="protein sequence ID" value="GAJ17598.1"/>
    <property type="molecule type" value="Genomic_DNA"/>
</dbReference>
<protein>
    <submittedName>
        <fullName evidence="1">Uncharacterized protein</fullName>
    </submittedName>
</protein>
<comment type="caution">
    <text evidence="1">The sequence shown here is derived from an EMBL/GenBank/DDBJ whole genome shotgun (WGS) entry which is preliminary data.</text>
</comment>
<sequence length="40" mass="4603">NEKSDTEQILAWGNKFSLDTALRICRLLTKKKEKKIRVAG</sequence>